<dbReference type="Pfam" id="PF14559">
    <property type="entry name" value="TPR_19"/>
    <property type="match status" value="1"/>
</dbReference>
<evidence type="ECO:0000313" key="1">
    <source>
        <dbReference type="EMBL" id="RTZ15588.1"/>
    </source>
</evidence>
<dbReference type="Proteomes" id="UP000268973">
    <property type="component" value="Unassembled WGS sequence"/>
</dbReference>
<dbReference type="InterPro" id="IPR011990">
    <property type="entry name" value="TPR-like_helical_dom_sf"/>
</dbReference>
<evidence type="ECO:0000313" key="2">
    <source>
        <dbReference type="Proteomes" id="UP000268973"/>
    </source>
</evidence>
<name>A0A3S0N517_9VIBR</name>
<proteinExistence type="predicted"/>
<organism evidence="1 2">
    <name type="scientific">Vibrio aquaticus</name>
    <dbReference type="NCBI Taxonomy" id="2496559"/>
    <lineage>
        <taxon>Bacteria</taxon>
        <taxon>Pseudomonadati</taxon>
        <taxon>Pseudomonadota</taxon>
        <taxon>Gammaproteobacteria</taxon>
        <taxon>Vibrionales</taxon>
        <taxon>Vibrionaceae</taxon>
        <taxon>Vibrio</taxon>
    </lineage>
</organism>
<comment type="caution">
    <text evidence="1">The sequence shown here is derived from an EMBL/GenBank/DDBJ whole genome shotgun (WGS) entry which is preliminary data.</text>
</comment>
<sequence length="244" mass="27700">MGYNKLIVLVLLLSGCASSQYDRDKLINENKEQIFVETNNQGKLIEFYKNELKQKENAETRRKLAGAYLDADDAEAAIFVLKQLPSSELDFESELLLAKAYFQFNKLDLSSLHISKSLELNSQSGEAHNLAGILSSVEGEFELAESHFIESRKRFYQEDVVKNNLAALYILQQRYQESYDLLISVYNNNPEDAKAKANLTIALVKLGQYPQARALLEHDYSDEQINDIVTAMEQSALDGLEHRP</sequence>
<keyword evidence="2" id="KW-1185">Reference proteome</keyword>
<dbReference type="Gene3D" id="1.25.40.10">
    <property type="entry name" value="Tetratricopeptide repeat domain"/>
    <property type="match status" value="2"/>
</dbReference>
<dbReference type="PROSITE" id="PS51257">
    <property type="entry name" value="PROKAR_LIPOPROTEIN"/>
    <property type="match status" value="1"/>
</dbReference>
<dbReference type="AlphaFoldDB" id="A0A3S0N517"/>
<dbReference type="OrthoDB" id="6260771at2"/>
<accession>A0A3S0N517</accession>
<protein>
    <submittedName>
        <fullName evidence="1">Secretion protein</fullName>
    </submittedName>
</protein>
<dbReference type="EMBL" id="RXZH01000004">
    <property type="protein sequence ID" value="RTZ15588.1"/>
    <property type="molecule type" value="Genomic_DNA"/>
</dbReference>
<reference evidence="1 2" key="1">
    <citation type="submission" date="2018-12" db="EMBL/GenBank/DDBJ databases">
        <title>Vibrio sp. isolated from China Sea.</title>
        <authorList>
            <person name="Li Y."/>
        </authorList>
    </citation>
    <scope>NUCLEOTIDE SEQUENCE [LARGE SCALE GENOMIC DNA]</scope>
    <source>
        <strain evidence="1 2">BEI207</strain>
    </source>
</reference>
<dbReference type="RefSeq" id="WP_126574318.1">
    <property type="nucleotide sequence ID" value="NZ_RXZH01000004.1"/>
</dbReference>
<dbReference type="SUPFAM" id="SSF48452">
    <property type="entry name" value="TPR-like"/>
    <property type="match status" value="1"/>
</dbReference>
<gene>
    <name evidence="1" type="ORF">EJ063_10945</name>
</gene>